<dbReference type="Gene3D" id="3.90.1570.10">
    <property type="entry name" value="tt1808, chain A"/>
    <property type="match status" value="1"/>
</dbReference>
<dbReference type="EMBL" id="MLAW01000041">
    <property type="protein sequence ID" value="OJJ22681.1"/>
    <property type="molecule type" value="Genomic_DNA"/>
</dbReference>
<dbReference type="PANTHER" id="PTHR34107:SF5">
    <property type="entry name" value="SLL1355 PROTEIN"/>
    <property type="match status" value="1"/>
</dbReference>
<organism evidence="2 3">
    <name type="scientific">Roseofilum reptotaenium AO1-A</name>
    <dbReference type="NCBI Taxonomy" id="1925591"/>
    <lineage>
        <taxon>Bacteria</taxon>
        <taxon>Bacillati</taxon>
        <taxon>Cyanobacteriota</taxon>
        <taxon>Cyanophyceae</taxon>
        <taxon>Desertifilales</taxon>
        <taxon>Desertifilaceae</taxon>
        <taxon>Roseofilum</taxon>
    </lineage>
</organism>
<reference evidence="2" key="1">
    <citation type="submission" date="2016-10" db="EMBL/GenBank/DDBJ databases">
        <title>CRISPR-Cas defence system in Roseofilum reptotaenium: evidence of a bacteriophage-cyanobacterium arms race in the coral black band disease.</title>
        <authorList>
            <person name="Buerger P."/>
            <person name="Wood-Charlson E.M."/>
            <person name="Weynberg K.D."/>
            <person name="Willis B."/>
            <person name="Van Oppen M.J."/>
        </authorList>
    </citation>
    <scope>NUCLEOTIDE SEQUENCE [LARGE SCALE GENOMIC DNA]</scope>
    <source>
        <strain evidence="2">AO1-A</strain>
    </source>
</reference>
<evidence type="ECO:0000313" key="2">
    <source>
        <dbReference type="EMBL" id="OJJ22681.1"/>
    </source>
</evidence>
<dbReference type="CDD" id="cd06260">
    <property type="entry name" value="DUF820-like"/>
    <property type="match status" value="1"/>
</dbReference>
<comment type="caution">
    <text evidence="2">The sequence shown here is derived from an EMBL/GenBank/DDBJ whole genome shotgun (WGS) entry which is preliminary data.</text>
</comment>
<sequence length="185" mass="20817">MTQTLAPSLTLEEFLERPETKPALEYINGNIVEKNMPQGEHSLLQGELCEVINRVARSPKIARAFPELRCTFGRRSMVSDIAVFRWERIPRTDTGKIANRFELHPDWAIAILSPNQSSSQALDKLLYGSQSGTSLGWLINPAEESIWAIGENQRIEVFTTDAQLPVLEGIDLELTVSEILSWLIL</sequence>
<proteinExistence type="predicted"/>
<dbReference type="STRING" id="1925591.BI308_19175"/>
<keyword evidence="3" id="KW-1185">Reference proteome</keyword>
<dbReference type="InterPro" id="IPR011335">
    <property type="entry name" value="Restrct_endonuc-II-like"/>
</dbReference>
<accession>A0A1L9QML0</accession>
<evidence type="ECO:0000313" key="3">
    <source>
        <dbReference type="Proteomes" id="UP000183940"/>
    </source>
</evidence>
<dbReference type="InterPro" id="IPR008538">
    <property type="entry name" value="Uma2"/>
</dbReference>
<dbReference type="AlphaFoldDB" id="A0A1L9QML0"/>
<feature type="domain" description="Putative restriction endonuclease" evidence="1">
    <location>
        <begin position="11"/>
        <end position="176"/>
    </location>
</feature>
<dbReference type="SUPFAM" id="SSF52980">
    <property type="entry name" value="Restriction endonuclease-like"/>
    <property type="match status" value="1"/>
</dbReference>
<evidence type="ECO:0000259" key="1">
    <source>
        <dbReference type="Pfam" id="PF05685"/>
    </source>
</evidence>
<name>A0A1L9QML0_9CYAN</name>
<dbReference type="Pfam" id="PF05685">
    <property type="entry name" value="Uma2"/>
    <property type="match status" value="1"/>
</dbReference>
<gene>
    <name evidence="2" type="ORF">BI308_19175</name>
</gene>
<dbReference type="Proteomes" id="UP000183940">
    <property type="component" value="Unassembled WGS sequence"/>
</dbReference>
<protein>
    <recommendedName>
        <fullName evidence="1">Putative restriction endonuclease domain-containing protein</fullName>
    </recommendedName>
</protein>
<dbReference type="PANTHER" id="PTHR34107">
    <property type="entry name" value="SLL0198 PROTEIN-RELATED"/>
    <property type="match status" value="1"/>
</dbReference>
<dbReference type="InterPro" id="IPR012296">
    <property type="entry name" value="Nuclease_put_TT1808"/>
</dbReference>